<evidence type="ECO:0000259" key="1">
    <source>
        <dbReference type="Pfam" id="PF14594"/>
    </source>
</evidence>
<name>A0ABY6RSH8_9MYCO</name>
<feature type="domain" description="Gp28/Gp37-like" evidence="1">
    <location>
        <begin position="75"/>
        <end position="568"/>
    </location>
</feature>
<keyword evidence="3" id="KW-1185">Reference proteome</keyword>
<gene>
    <name evidence="2" type="ORF">LAUMK4_05827</name>
</gene>
<accession>A0ABY6RSH8</accession>
<dbReference type="RefSeq" id="WP_142996143.1">
    <property type="nucleotide sequence ID" value="NZ_UPHM01000169.1"/>
</dbReference>
<dbReference type="Proteomes" id="UP000271464">
    <property type="component" value="Unassembled WGS sequence"/>
</dbReference>
<organism evidence="2 3">
    <name type="scientific">Mycobacterium persicum</name>
    <dbReference type="NCBI Taxonomy" id="1487726"/>
    <lineage>
        <taxon>Bacteria</taxon>
        <taxon>Bacillati</taxon>
        <taxon>Actinomycetota</taxon>
        <taxon>Actinomycetes</taxon>
        <taxon>Mycobacteriales</taxon>
        <taxon>Mycobacteriaceae</taxon>
        <taxon>Mycobacterium</taxon>
    </lineage>
</organism>
<dbReference type="EMBL" id="UPHM01000169">
    <property type="protein sequence ID" value="VBA32921.1"/>
    <property type="molecule type" value="Genomic_DNA"/>
</dbReference>
<proteinExistence type="predicted"/>
<reference evidence="2 3" key="1">
    <citation type="submission" date="2018-09" db="EMBL/GenBank/DDBJ databases">
        <authorList>
            <person name="Tagini F."/>
        </authorList>
    </citation>
    <scope>NUCLEOTIDE SEQUENCE [LARGE SCALE GENOMIC DNA]</scope>
    <source>
        <strain evidence="2 3">MK4</strain>
    </source>
</reference>
<dbReference type="InterPro" id="IPR029432">
    <property type="entry name" value="Gp28/Gp37-like_dom"/>
</dbReference>
<sequence>MAGYTGGATLTVTATTSARRRSDHHGTANLSVTAVGHAGPVAFAAALAQKCSLIHAATRRHRRDEQLLRRQPPLIRIWDAEWALHFIGGNERRANFSFISNDTGPGELELPADCPAAQWIHDHQGRIARGEGRNVFITVDHCGARWSGIMDNYRLEQRGDGDQVLIVTWLHDYEHLKWRTAWSNPSLPAWFQFPRAFILAGPVPWVLKVTLFLQIFREHNPLISIPDDPLNLASWFTSLDQSTWNMVVKPTGFIEAMASGAVWGIAIARWTNWHDMAHQMLEDSELSVRCDRYLDGDPPPWPGANLRHGTLVIDIVDKSGVYIGTANGGTVFDGLVRTVAEFTDDFLDSTLELALDTSTPADYWRVGYRFTHPQDPYVIYLEDDSSPIQTSQWANSPAKGVEFACGGHSMPGINETISATVQVIFDLLGNLILLGSLGASIDALIKPLYEDTVLAWWSVKSIPRAQNSGWSRLYEYFQPGANKAYTITSLLVLRAALWATRTVISWQVSVWDGVPFVVGDRGLGHFFLDDRIGLALKGDSTIHMDRVRKLDLAWDDESFPEWHLTVGDDRIWQDPAQVALGKIENVMAGLRDLGVW</sequence>
<evidence type="ECO:0000313" key="2">
    <source>
        <dbReference type="EMBL" id="VBA32921.1"/>
    </source>
</evidence>
<protein>
    <recommendedName>
        <fullName evidence="1">Gp28/Gp37-like domain-containing protein</fullName>
    </recommendedName>
</protein>
<comment type="caution">
    <text evidence="2">The sequence shown here is derived from an EMBL/GenBank/DDBJ whole genome shotgun (WGS) entry which is preliminary data.</text>
</comment>
<evidence type="ECO:0000313" key="3">
    <source>
        <dbReference type="Proteomes" id="UP000271464"/>
    </source>
</evidence>
<dbReference type="Pfam" id="PF14594">
    <property type="entry name" value="Sipho_Gp37"/>
    <property type="match status" value="1"/>
</dbReference>